<dbReference type="InterPro" id="IPR001647">
    <property type="entry name" value="HTH_TetR"/>
</dbReference>
<dbReference type="EMBL" id="VDMA02000001">
    <property type="protein sequence ID" value="KAB8188057.1"/>
    <property type="molecule type" value="Genomic_DNA"/>
</dbReference>
<dbReference type="PROSITE" id="PS50977">
    <property type="entry name" value="HTH_TETR_2"/>
    <property type="match status" value="1"/>
</dbReference>
<dbReference type="Gene3D" id="1.10.357.10">
    <property type="entry name" value="Tetracycline Repressor, domain 2"/>
    <property type="match status" value="1"/>
</dbReference>
<evidence type="ECO:0000256" key="1">
    <source>
        <dbReference type="ARBA" id="ARBA00023125"/>
    </source>
</evidence>
<protein>
    <submittedName>
        <fullName evidence="4">TetR family transcriptional regulator</fullName>
    </submittedName>
</protein>
<dbReference type="GO" id="GO:0003677">
    <property type="term" value="F:DNA binding"/>
    <property type="evidence" value="ECO:0007669"/>
    <property type="project" value="UniProtKB-UniRule"/>
</dbReference>
<dbReference type="PANTHER" id="PTHR43479">
    <property type="entry name" value="ACREF/ENVCD OPERON REPRESSOR-RELATED"/>
    <property type="match status" value="1"/>
</dbReference>
<reference evidence="4 5" key="1">
    <citation type="submission" date="2019-10" db="EMBL/GenBank/DDBJ databases">
        <title>Nonomuraea sp. nov., isolated from Phyllanthus amarus.</title>
        <authorList>
            <person name="Klykleung N."/>
            <person name="Tanasupawat S."/>
        </authorList>
    </citation>
    <scope>NUCLEOTIDE SEQUENCE [LARGE SCALE GENOMIC DNA]</scope>
    <source>
        <strain evidence="4 5">CR1-09</strain>
    </source>
</reference>
<dbReference type="SUPFAM" id="SSF46689">
    <property type="entry name" value="Homeodomain-like"/>
    <property type="match status" value="1"/>
</dbReference>
<comment type="caution">
    <text evidence="4">The sequence shown here is derived from an EMBL/GenBank/DDBJ whole genome shotgun (WGS) entry which is preliminary data.</text>
</comment>
<dbReference type="RefSeq" id="WP_139572578.1">
    <property type="nucleotide sequence ID" value="NZ_VDMA02000001.1"/>
</dbReference>
<dbReference type="AlphaFoldDB" id="A0A5N6C5L7"/>
<dbReference type="PANTHER" id="PTHR43479:SF7">
    <property type="entry name" value="TETR-FAMILY TRANSCRIPTIONAL REGULATOR"/>
    <property type="match status" value="1"/>
</dbReference>
<dbReference type="InterPro" id="IPR050624">
    <property type="entry name" value="HTH-type_Tx_Regulator"/>
</dbReference>
<feature type="DNA-binding region" description="H-T-H motif" evidence="2">
    <location>
        <begin position="37"/>
        <end position="56"/>
    </location>
</feature>
<evidence type="ECO:0000259" key="3">
    <source>
        <dbReference type="PROSITE" id="PS50977"/>
    </source>
</evidence>
<evidence type="ECO:0000256" key="2">
    <source>
        <dbReference type="PROSITE-ProRule" id="PRU00335"/>
    </source>
</evidence>
<dbReference type="Proteomes" id="UP000313066">
    <property type="component" value="Unassembled WGS sequence"/>
</dbReference>
<dbReference type="PRINTS" id="PR00455">
    <property type="entry name" value="HTHTETR"/>
</dbReference>
<evidence type="ECO:0000313" key="4">
    <source>
        <dbReference type="EMBL" id="KAB8188057.1"/>
    </source>
</evidence>
<evidence type="ECO:0000313" key="5">
    <source>
        <dbReference type="Proteomes" id="UP000313066"/>
    </source>
</evidence>
<dbReference type="InterPro" id="IPR009057">
    <property type="entry name" value="Homeodomain-like_sf"/>
</dbReference>
<organism evidence="4 5">
    <name type="scientific">Microbispora catharanthi</name>
    <dbReference type="NCBI Taxonomy" id="1712871"/>
    <lineage>
        <taxon>Bacteria</taxon>
        <taxon>Bacillati</taxon>
        <taxon>Actinomycetota</taxon>
        <taxon>Actinomycetes</taxon>
        <taxon>Streptosporangiales</taxon>
        <taxon>Streptosporangiaceae</taxon>
        <taxon>Microbispora</taxon>
    </lineage>
</organism>
<sequence length="194" mass="21193">MVTSPESATDRRVRRTRRALQEALLALMAEKGYDAVTVADLIERADVGRSTFYNHYADKADLLDDCLDGLRAMIGPGPAPDAGRGVPDRLLGFSLPFLRHAGEQRPLARAMTDRAKATPLLGHVERVLVEAIRAELPSGTAGPVPVEAVLHYVAGTFLALLTWWLNDEKTHHTPEQIDQIFRALVTPGLRAVIG</sequence>
<keyword evidence="5" id="KW-1185">Reference proteome</keyword>
<name>A0A5N6C5L7_9ACTN</name>
<proteinExistence type="predicted"/>
<gene>
    <name evidence="4" type="ORF">FH610_002745</name>
</gene>
<keyword evidence="1 2" id="KW-0238">DNA-binding</keyword>
<dbReference type="Pfam" id="PF00440">
    <property type="entry name" value="TetR_N"/>
    <property type="match status" value="1"/>
</dbReference>
<feature type="domain" description="HTH tetR-type" evidence="3">
    <location>
        <begin position="14"/>
        <end position="74"/>
    </location>
</feature>
<accession>A0A5N6C5L7</accession>